<evidence type="ECO:0000313" key="3">
    <source>
        <dbReference type="EMBL" id="SFN74334.1"/>
    </source>
</evidence>
<organism evidence="3 4">
    <name type="scientific">Mycetocola miduiensis</name>
    <dbReference type="NCBI Taxonomy" id="995034"/>
    <lineage>
        <taxon>Bacteria</taxon>
        <taxon>Bacillati</taxon>
        <taxon>Actinomycetota</taxon>
        <taxon>Actinomycetes</taxon>
        <taxon>Micrococcales</taxon>
        <taxon>Microbacteriaceae</taxon>
        <taxon>Mycetocola</taxon>
    </lineage>
</organism>
<keyword evidence="1" id="KW-1133">Transmembrane helix</keyword>
<dbReference type="EMBL" id="FOVM01000005">
    <property type="protein sequence ID" value="SFN74334.1"/>
    <property type="molecule type" value="Genomic_DNA"/>
</dbReference>
<reference evidence="4" key="1">
    <citation type="submission" date="2016-10" db="EMBL/GenBank/DDBJ databases">
        <authorList>
            <person name="Varghese N."/>
            <person name="Submissions S."/>
        </authorList>
    </citation>
    <scope>NUCLEOTIDE SEQUENCE [LARGE SCALE GENOMIC DNA]</scope>
    <source>
        <strain evidence="4">CGMCC 1.11101</strain>
    </source>
</reference>
<feature type="transmembrane region" description="Helical" evidence="1">
    <location>
        <begin position="59"/>
        <end position="78"/>
    </location>
</feature>
<feature type="domain" description="LysM" evidence="2">
    <location>
        <begin position="96"/>
        <end position="145"/>
    </location>
</feature>
<dbReference type="Proteomes" id="UP000198867">
    <property type="component" value="Unassembled WGS sequence"/>
</dbReference>
<keyword evidence="1" id="KW-0812">Transmembrane</keyword>
<keyword evidence="4" id="KW-1185">Reference proteome</keyword>
<gene>
    <name evidence="3" type="ORF">SAMN05216219_1896</name>
</gene>
<dbReference type="InterPro" id="IPR036779">
    <property type="entry name" value="LysM_dom_sf"/>
</dbReference>
<dbReference type="RefSeq" id="WP_245762474.1">
    <property type="nucleotide sequence ID" value="NZ_FOVM01000005.1"/>
</dbReference>
<sequence>MSTAVITPIRPALSSRQAAMRPSPVVAPHPVASMTQPTGTQPTGTQPTGRIRLTRRGRVVFTSLAAAPLVAVAAWLGVNALPAVATSSSSSVVFEYATIESGQSLWQLASSIAPEADPRDVIADIMRLNQLDSSTVSPGQRIAVPEQYAGN</sequence>
<name>A0A1I5BHW6_9MICO</name>
<keyword evidence="1" id="KW-0472">Membrane</keyword>
<evidence type="ECO:0000256" key="1">
    <source>
        <dbReference type="SAM" id="Phobius"/>
    </source>
</evidence>
<dbReference type="STRING" id="995034.SAMN05216219_1896"/>
<accession>A0A1I5BHW6</accession>
<dbReference type="SMART" id="SM00257">
    <property type="entry name" value="LysM"/>
    <property type="match status" value="1"/>
</dbReference>
<dbReference type="Gene3D" id="3.10.350.10">
    <property type="entry name" value="LysM domain"/>
    <property type="match status" value="1"/>
</dbReference>
<dbReference type="InterPro" id="IPR018392">
    <property type="entry name" value="LysM"/>
</dbReference>
<dbReference type="Pfam" id="PF01476">
    <property type="entry name" value="LysM"/>
    <property type="match status" value="1"/>
</dbReference>
<evidence type="ECO:0000259" key="2">
    <source>
        <dbReference type="SMART" id="SM00257"/>
    </source>
</evidence>
<evidence type="ECO:0000313" key="4">
    <source>
        <dbReference type="Proteomes" id="UP000198867"/>
    </source>
</evidence>
<proteinExistence type="predicted"/>
<dbReference type="AlphaFoldDB" id="A0A1I5BHW6"/>
<protein>
    <submittedName>
        <fullName evidence="3">LysM domain-containing protein</fullName>
    </submittedName>
</protein>